<evidence type="ECO:0000259" key="7">
    <source>
        <dbReference type="Pfam" id="PF13864"/>
    </source>
</evidence>
<evidence type="ECO:0000256" key="5">
    <source>
        <dbReference type="ARBA" id="ARBA00023273"/>
    </source>
</evidence>
<evidence type="ECO:0000256" key="6">
    <source>
        <dbReference type="SAM" id="MobiDB-lite"/>
    </source>
</evidence>
<gene>
    <name evidence="8" type="ORF">BASA50_005228</name>
</gene>
<dbReference type="InterPro" id="IPR027012">
    <property type="entry name" value="Enkurin_dom"/>
</dbReference>
<keyword evidence="5" id="KW-0966">Cell projection</keyword>
<sequence length="294" mass="33375">MAEFKSAVWVFGVRASNLLWGLQFAVYGAQTCSVKSHSIRQTPKMEARRTHQRHMAGYAVGMLLQPSRGIRDDITRAGGKPKDHMKENVKQLRTTQKTNKQKKEDEAKPVPPPFKLKEFTNIMPKISTRREQNSSKSTLTPNTPDSSRPSTAYPDSSSCSIKKNFIAINHARARSASLSKPITPAVTPTNDPKHKPGQVPKYLVDRKHQWAQQEEQRIMALEKCKIPKGMMWRMELMDELSRFPMIVERSSLKARKAALENSLNEIDKGIMIFSRAKVFVPEDTLIEEMSGSKR</sequence>
<dbReference type="Pfam" id="PF13864">
    <property type="entry name" value="Enkurin"/>
    <property type="match status" value="1"/>
</dbReference>
<evidence type="ECO:0000256" key="2">
    <source>
        <dbReference type="ARBA" id="ARBA00004245"/>
    </source>
</evidence>
<evidence type="ECO:0000256" key="3">
    <source>
        <dbReference type="ARBA" id="ARBA00022490"/>
    </source>
</evidence>
<name>A0ABQ8FD30_9FUNG</name>
<keyword evidence="3" id="KW-0963">Cytoplasm</keyword>
<feature type="compositionally biased region" description="Basic and acidic residues" evidence="6">
    <location>
        <begin position="73"/>
        <end position="90"/>
    </location>
</feature>
<dbReference type="PANTHER" id="PTHR21490">
    <property type="entry name" value="ENKURIN-RELATED"/>
    <property type="match status" value="1"/>
</dbReference>
<dbReference type="PANTHER" id="PTHR21490:SF2">
    <property type="entry name" value="ENKURIN DOMAIN-CONTAINING PROTEIN 1"/>
    <property type="match status" value="1"/>
</dbReference>
<keyword evidence="9" id="KW-1185">Reference proteome</keyword>
<comment type="subcellular location">
    <subcellularLocation>
        <location evidence="1">Cell projection</location>
        <location evidence="1">Cilium</location>
    </subcellularLocation>
    <subcellularLocation>
        <location evidence="2">Cytoplasm</location>
        <location evidence="2">Cytoskeleton</location>
    </subcellularLocation>
</comment>
<evidence type="ECO:0000256" key="4">
    <source>
        <dbReference type="ARBA" id="ARBA00023212"/>
    </source>
</evidence>
<protein>
    <recommendedName>
        <fullName evidence="7">Enkurin domain-containing protein</fullName>
    </recommendedName>
</protein>
<feature type="region of interest" description="Disordered" evidence="6">
    <location>
        <begin position="73"/>
        <end position="156"/>
    </location>
</feature>
<keyword evidence="4" id="KW-0206">Cytoskeleton</keyword>
<feature type="domain" description="Enkurin" evidence="7">
    <location>
        <begin position="197"/>
        <end position="277"/>
    </location>
</feature>
<dbReference type="EMBL" id="JAFCIX010000242">
    <property type="protein sequence ID" value="KAH6596188.1"/>
    <property type="molecule type" value="Genomic_DNA"/>
</dbReference>
<reference evidence="8 9" key="1">
    <citation type="submission" date="2021-02" db="EMBL/GenBank/DDBJ databases">
        <title>Variation within the Batrachochytrium salamandrivorans European outbreak.</title>
        <authorList>
            <person name="Kelly M."/>
            <person name="Pasmans F."/>
            <person name="Shea T.P."/>
            <person name="Munoz J.F."/>
            <person name="Carranza S."/>
            <person name="Cuomo C.A."/>
            <person name="Martel A."/>
        </authorList>
    </citation>
    <scope>NUCLEOTIDE SEQUENCE [LARGE SCALE GENOMIC DNA]</scope>
    <source>
        <strain evidence="8 9">AMFP18/2</strain>
    </source>
</reference>
<evidence type="ECO:0000256" key="1">
    <source>
        <dbReference type="ARBA" id="ARBA00004138"/>
    </source>
</evidence>
<comment type="caution">
    <text evidence="8">The sequence shown here is derived from an EMBL/GenBank/DDBJ whole genome shotgun (WGS) entry which is preliminary data.</text>
</comment>
<feature type="compositionally biased region" description="Polar residues" evidence="6">
    <location>
        <begin position="134"/>
        <end position="156"/>
    </location>
</feature>
<dbReference type="InterPro" id="IPR052102">
    <property type="entry name" value="Enkurin_domain-protein"/>
</dbReference>
<accession>A0ABQ8FD30</accession>
<proteinExistence type="predicted"/>
<evidence type="ECO:0000313" key="9">
    <source>
        <dbReference type="Proteomes" id="UP001648503"/>
    </source>
</evidence>
<organism evidence="8 9">
    <name type="scientific">Batrachochytrium salamandrivorans</name>
    <dbReference type="NCBI Taxonomy" id="1357716"/>
    <lineage>
        <taxon>Eukaryota</taxon>
        <taxon>Fungi</taxon>
        <taxon>Fungi incertae sedis</taxon>
        <taxon>Chytridiomycota</taxon>
        <taxon>Chytridiomycota incertae sedis</taxon>
        <taxon>Chytridiomycetes</taxon>
        <taxon>Rhizophydiales</taxon>
        <taxon>Rhizophydiales incertae sedis</taxon>
        <taxon>Batrachochytrium</taxon>
    </lineage>
</organism>
<dbReference type="Proteomes" id="UP001648503">
    <property type="component" value="Unassembled WGS sequence"/>
</dbReference>
<evidence type="ECO:0000313" key="8">
    <source>
        <dbReference type="EMBL" id="KAH6596188.1"/>
    </source>
</evidence>